<dbReference type="PANTHER" id="PTHR32322">
    <property type="entry name" value="INNER MEMBRANE TRANSPORTER"/>
    <property type="match status" value="1"/>
</dbReference>
<gene>
    <name evidence="8" type="ORF">H0N91_17115</name>
</gene>
<evidence type="ECO:0000256" key="5">
    <source>
        <dbReference type="ARBA" id="ARBA00023136"/>
    </source>
</evidence>
<feature type="transmembrane region" description="Helical" evidence="6">
    <location>
        <begin position="201"/>
        <end position="220"/>
    </location>
</feature>
<evidence type="ECO:0000256" key="6">
    <source>
        <dbReference type="SAM" id="Phobius"/>
    </source>
</evidence>
<keyword evidence="3 6" id="KW-0812">Transmembrane</keyword>
<evidence type="ECO:0000259" key="7">
    <source>
        <dbReference type="Pfam" id="PF00892"/>
    </source>
</evidence>
<dbReference type="EMBL" id="JACCKS010000026">
    <property type="protein sequence ID" value="NZA39799.1"/>
    <property type="molecule type" value="Genomic_DNA"/>
</dbReference>
<feature type="transmembrane region" description="Helical" evidence="6">
    <location>
        <begin position="73"/>
        <end position="90"/>
    </location>
</feature>
<reference evidence="8 9" key="1">
    <citation type="submission" date="2020-07" db="EMBL/GenBank/DDBJ databases">
        <title>Organ Donor 1.</title>
        <authorList>
            <person name="Marsh A.J."/>
            <person name="Azcarate-Peril M.A."/>
        </authorList>
    </citation>
    <scope>NUCLEOTIDE SEQUENCE [LARGE SCALE GENOMIC DNA]</scope>
    <source>
        <strain evidence="8 9">AMC0717</strain>
    </source>
</reference>
<dbReference type="InterPro" id="IPR000620">
    <property type="entry name" value="EamA_dom"/>
</dbReference>
<feature type="transmembrane region" description="Helical" evidence="6">
    <location>
        <begin position="263"/>
        <end position="284"/>
    </location>
</feature>
<feature type="domain" description="EamA" evidence="7">
    <location>
        <begin position="11"/>
        <end position="148"/>
    </location>
</feature>
<organism evidence="8 9">
    <name type="scientific">Eubacterium callanderi</name>
    <dbReference type="NCBI Taxonomy" id="53442"/>
    <lineage>
        <taxon>Bacteria</taxon>
        <taxon>Bacillati</taxon>
        <taxon>Bacillota</taxon>
        <taxon>Clostridia</taxon>
        <taxon>Eubacteriales</taxon>
        <taxon>Eubacteriaceae</taxon>
        <taxon>Eubacterium</taxon>
    </lineage>
</organism>
<comment type="caution">
    <text evidence="8">The sequence shown here is derived from an EMBL/GenBank/DDBJ whole genome shotgun (WGS) entry which is preliminary data.</text>
</comment>
<dbReference type="Proteomes" id="UP000586254">
    <property type="component" value="Unassembled WGS sequence"/>
</dbReference>
<dbReference type="InterPro" id="IPR037185">
    <property type="entry name" value="EmrE-like"/>
</dbReference>
<sequence length="341" mass="37104">MDAKKRKGVGFGIFLACSSAVATGTFGIFLHYLSAFGLSDDTVTLIGPVFMFIAFLLIALIKDRRLLLAPKKLYYFTMIVVSGFVLYPLYNFTYVRVFANLPMAIASLFHFSNSIVLVFLMRILFKQKITKEKLICCVLAIVGIMLVLQVITFGAVAPDDSVPITSMGIFWGVAVACALAFVYSIDYFHISHDVPVITTQIYACLCSSIILLITSNPAAVGQNIMESVSANGAIVIVVALVYCAVLMWSYYSITACYNYIDASYGALTFVLEPSVAAILGFIILHETLTPLQMLGIAIAVCAIVYMQYSEGKREKAELAAQAKATGLNQDSANANPEVDVE</sequence>
<dbReference type="Pfam" id="PF00892">
    <property type="entry name" value="EamA"/>
    <property type="match status" value="2"/>
</dbReference>
<evidence type="ECO:0000256" key="3">
    <source>
        <dbReference type="ARBA" id="ARBA00022692"/>
    </source>
</evidence>
<feature type="transmembrane region" description="Helical" evidence="6">
    <location>
        <begin position="45"/>
        <end position="61"/>
    </location>
</feature>
<accession>A0A1I5LH61</accession>
<feature type="transmembrane region" description="Helical" evidence="6">
    <location>
        <begin position="134"/>
        <end position="157"/>
    </location>
</feature>
<feature type="transmembrane region" description="Helical" evidence="6">
    <location>
        <begin position="169"/>
        <end position="189"/>
    </location>
</feature>
<dbReference type="InterPro" id="IPR050638">
    <property type="entry name" value="AA-Vitamin_Transporters"/>
</dbReference>
<feature type="transmembrane region" description="Helical" evidence="6">
    <location>
        <begin position="232"/>
        <end position="251"/>
    </location>
</feature>
<feature type="transmembrane region" description="Helical" evidence="6">
    <location>
        <begin position="102"/>
        <end position="125"/>
    </location>
</feature>
<evidence type="ECO:0000256" key="4">
    <source>
        <dbReference type="ARBA" id="ARBA00022989"/>
    </source>
</evidence>
<comment type="subcellular location">
    <subcellularLocation>
        <location evidence="1">Membrane</location>
        <topology evidence="1">Multi-pass membrane protein</topology>
    </subcellularLocation>
</comment>
<evidence type="ECO:0000256" key="2">
    <source>
        <dbReference type="ARBA" id="ARBA00007362"/>
    </source>
</evidence>
<keyword evidence="5 6" id="KW-0472">Membrane</keyword>
<evidence type="ECO:0000313" key="9">
    <source>
        <dbReference type="Proteomes" id="UP000586254"/>
    </source>
</evidence>
<feature type="transmembrane region" description="Helical" evidence="6">
    <location>
        <begin position="290"/>
        <end position="308"/>
    </location>
</feature>
<feature type="domain" description="EamA" evidence="7">
    <location>
        <begin position="168"/>
        <end position="305"/>
    </location>
</feature>
<dbReference type="PANTHER" id="PTHR32322:SF2">
    <property type="entry name" value="EAMA DOMAIN-CONTAINING PROTEIN"/>
    <property type="match status" value="1"/>
</dbReference>
<dbReference type="AlphaFoldDB" id="A0A1I5LH61"/>
<protein>
    <submittedName>
        <fullName evidence="8">DMT family transporter</fullName>
    </submittedName>
</protein>
<name>A0A1I5LH61_9FIRM</name>
<keyword evidence="4 6" id="KW-1133">Transmembrane helix</keyword>
<dbReference type="RefSeq" id="WP_090413450.1">
    <property type="nucleotide sequence ID" value="NZ_CABJAI010000004.1"/>
</dbReference>
<evidence type="ECO:0000313" key="8">
    <source>
        <dbReference type="EMBL" id="NZA39799.1"/>
    </source>
</evidence>
<evidence type="ECO:0000256" key="1">
    <source>
        <dbReference type="ARBA" id="ARBA00004141"/>
    </source>
</evidence>
<proteinExistence type="inferred from homology"/>
<feature type="transmembrane region" description="Helical" evidence="6">
    <location>
        <begin position="12"/>
        <end position="33"/>
    </location>
</feature>
<dbReference type="GO" id="GO:0016020">
    <property type="term" value="C:membrane"/>
    <property type="evidence" value="ECO:0007669"/>
    <property type="project" value="UniProtKB-SubCell"/>
</dbReference>
<dbReference type="SUPFAM" id="SSF103481">
    <property type="entry name" value="Multidrug resistance efflux transporter EmrE"/>
    <property type="match status" value="2"/>
</dbReference>
<comment type="similarity">
    <text evidence="2">Belongs to the EamA transporter family.</text>
</comment>